<gene>
    <name evidence="2" type="ORF">SAMN04488103_1234</name>
</gene>
<reference evidence="2 3" key="1">
    <citation type="submission" date="2016-10" db="EMBL/GenBank/DDBJ databases">
        <authorList>
            <person name="de Groot N.N."/>
        </authorList>
    </citation>
    <scope>NUCLEOTIDE SEQUENCE [LARGE SCALE GENOMIC DNA]</scope>
    <source>
        <strain evidence="2 3">DSM 3857</strain>
    </source>
</reference>
<dbReference type="AlphaFoldDB" id="A0A1H8NS13"/>
<sequence>MRELDRGHPLLKVAPLIVRKRSGDKQYHIHKFLVQIGVGIGGLRFAENVYPRNPARNLTESVEIAGEFFVKCPRECRCRRHFIEPFLKLFLGFPSVQAVVGIKKCRGIHFVVANEFRCSKQPLTRVVFASIPCPHMGKPIFNGSRFILKLVNHINSFLSVGYQSRHNVISLVLITIVISYFNVFMNTMNSNVAST</sequence>
<accession>A0A1H8NS13</accession>
<keyword evidence="1" id="KW-0472">Membrane</keyword>
<keyword evidence="1" id="KW-0812">Transmembrane</keyword>
<evidence type="ECO:0000256" key="1">
    <source>
        <dbReference type="SAM" id="Phobius"/>
    </source>
</evidence>
<proteinExistence type="predicted"/>
<protein>
    <submittedName>
        <fullName evidence="2">Uncharacterized protein</fullName>
    </submittedName>
</protein>
<keyword evidence="3" id="KW-1185">Reference proteome</keyword>
<keyword evidence="1" id="KW-1133">Transmembrane helix</keyword>
<name>A0A1H8NS13_9RHOB</name>
<dbReference type="STRING" id="933059.SAMN04488103_1234"/>
<feature type="transmembrane region" description="Helical" evidence="1">
    <location>
        <begin position="168"/>
        <end position="185"/>
    </location>
</feature>
<dbReference type="EMBL" id="FOCE01000023">
    <property type="protein sequence ID" value="SEO32382.1"/>
    <property type="molecule type" value="Genomic_DNA"/>
</dbReference>
<dbReference type="Proteomes" id="UP000198761">
    <property type="component" value="Unassembled WGS sequence"/>
</dbReference>
<evidence type="ECO:0000313" key="2">
    <source>
        <dbReference type="EMBL" id="SEO32382.1"/>
    </source>
</evidence>
<evidence type="ECO:0000313" key="3">
    <source>
        <dbReference type="Proteomes" id="UP000198761"/>
    </source>
</evidence>
<organism evidence="2 3">
    <name type="scientific">Gemmobacter aquatilis</name>
    <dbReference type="NCBI Taxonomy" id="933059"/>
    <lineage>
        <taxon>Bacteria</taxon>
        <taxon>Pseudomonadati</taxon>
        <taxon>Pseudomonadota</taxon>
        <taxon>Alphaproteobacteria</taxon>
        <taxon>Rhodobacterales</taxon>
        <taxon>Paracoccaceae</taxon>
        <taxon>Gemmobacter</taxon>
    </lineage>
</organism>